<proteinExistence type="predicted"/>
<dbReference type="PATRIC" id="fig|1459.3.peg.3708"/>
<accession>A0A0M0GFQ5</accession>
<organism evidence="2 3">
    <name type="scientific">Sporosarcina globispora</name>
    <name type="common">Bacillus globisporus</name>
    <dbReference type="NCBI Taxonomy" id="1459"/>
    <lineage>
        <taxon>Bacteria</taxon>
        <taxon>Bacillati</taxon>
        <taxon>Bacillota</taxon>
        <taxon>Bacilli</taxon>
        <taxon>Bacillales</taxon>
        <taxon>Caryophanaceae</taxon>
        <taxon>Sporosarcina</taxon>
    </lineage>
</organism>
<name>A0A0M0GFQ5_SPOGL</name>
<gene>
    <name evidence="2" type="ORF">AF332_16925</name>
</gene>
<dbReference type="STRING" id="1459.AF332_16925"/>
<feature type="domain" description="NERD" evidence="1">
    <location>
        <begin position="41"/>
        <end position="157"/>
    </location>
</feature>
<evidence type="ECO:0000313" key="3">
    <source>
        <dbReference type="Proteomes" id="UP000037109"/>
    </source>
</evidence>
<reference evidence="3" key="1">
    <citation type="submission" date="2015-07" db="EMBL/GenBank/DDBJ databases">
        <title>Fjat-10036 dsm4.</title>
        <authorList>
            <person name="Liu B."/>
            <person name="Wang J."/>
            <person name="Zhu Y."/>
            <person name="Liu G."/>
            <person name="Chen Q."/>
            <person name="Chen Z."/>
            <person name="Lan J."/>
            <person name="Che J."/>
            <person name="Ge C."/>
            <person name="Shi H."/>
            <person name="Pan Z."/>
            <person name="Liu X."/>
        </authorList>
    </citation>
    <scope>NUCLEOTIDE SEQUENCE [LARGE SCALE GENOMIC DNA]</scope>
    <source>
        <strain evidence="3">DSM 4</strain>
    </source>
</reference>
<evidence type="ECO:0000313" key="2">
    <source>
        <dbReference type="EMBL" id="KON88317.1"/>
    </source>
</evidence>
<dbReference type="InterPro" id="IPR011528">
    <property type="entry name" value="NERD"/>
</dbReference>
<dbReference type="EMBL" id="LGUF01000007">
    <property type="protein sequence ID" value="KON88317.1"/>
    <property type="molecule type" value="Genomic_DNA"/>
</dbReference>
<dbReference type="RefSeq" id="WP_053435694.1">
    <property type="nucleotide sequence ID" value="NZ_LGUF01000007.1"/>
</dbReference>
<protein>
    <recommendedName>
        <fullName evidence="1">NERD domain-containing protein</fullName>
    </recommendedName>
</protein>
<dbReference type="Proteomes" id="UP000037109">
    <property type="component" value="Unassembled WGS sequence"/>
</dbReference>
<dbReference type="AlphaFoldDB" id="A0A0M0GFQ5"/>
<dbReference type="PROSITE" id="PS50965">
    <property type="entry name" value="NERD"/>
    <property type="match status" value="1"/>
</dbReference>
<comment type="caution">
    <text evidence="2">The sequence shown here is derived from an EMBL/GenBank/DDBJ whole genome shotgun (WGS) entry which is preliminary data.</text>
</comment>
<keyword evidence="3" id="KW-1185">Reference proteome</keyword>
<dbReference type="OrthoDB" id="2734037at2"/>
<dbReference type="Pfam" id="PF08378">
    <property type="entry name" value="NERD"/>
    <property type="match status" value="1"/>
</dbReference>
<sequence length="320" mass="37447">MIEKERGIPDYISKLEALIRRIPDTEPGREKAISELRKRRAGYKGEQKLDYYLSFLDEKEYKIFHGLRLLNGKYYFQIDTLVLTKKYAIIIEVKNWNGTIIFEPDFHQLIRILNDKEEAFHDPLSQAEHQQRQFKKWLRTNGYPDLPIEYAVVISSPSTIIKSPYKQISDKVLHAHRLISKISSVEKTNPVERLNEKEVKKISKTLLKKHVPHKADILKLFNINHQTLLTGVHCPKCSALPMIFHWGKWHCSSCKAISTTAHHQALQDYFHLIKPRITSKEFREFTHVSSLNAATRLLSNMGIPFEGERSKRIYHKNPEL</sequence>
<evidence type="ECO:0000259" key="1">
    <source>
        <dbReference type="PROSITE" id="PS50965"/>
    </source>
</evidence>